<dbReference type="EMBL" id="JABCIY010000211">
    <property type="protein sequence ID" value="KAF7188317.1"/>
    <property type="molecule type" value="Genomic_DNA"/>
</dbReference>
<protein>
    <submittedName>
        <fullName evidence="2">Uncharacterized protein</fullName>
    </submittedName>
</protein>
<name>A0A8H6RD71_9PEZI</name>
<dbReference type="Proteomes" id="UP000660729">
    <property type="component" value="Unassembled WGS sequence"/>
</dbReference>
<keyword evidence="3" id="KW-1185">Reference proteome</keyword>
<proteinExistence type="predicted"/>
<gene>
    <name evidence="2" type="ORF">HII31_10381</name>
</gene>
<evidence type="ECO:0000256" key="1">
    <source>
        <dbReference type="SAM" id="MobiDB-lite"/>
    </source>
</evidence>
<dbReference type="AlphaFoldDB" id="A0A8H6RD71"/>
<feature type="region of interest" description="Disordered" evidence="1">
    <location>
        <begin position="243"/>
        <end position="273"/>
    </location>
</feature>
<dbReference type="OrthoDB" id="3642617at2759"/>
<evidence type="ECO:0000313" key="3">
    <source>
        <dbReference type="Proteomes" id="UP000660729"/>
    </source>
</evidence>
<evidence type="ECO:0000313" key="2">
    <source>
        <dbReference type="EMBL" id="KAF7188317.1"/>
    </source>
</evidence>
<organism evidence="2 3">
    <name type="scientific">Pseudocercospora fuligena</name>
    <dbReference type="NCBI Taxonomy" id="685502"/>
    <lineage>
        <taxon>Eukaryota</taxon>
        <taxon>Fungi</taxon>
        <taxon>Dikarya</taxon>
        <taxon>Ascomycota</taxon>
        <taxon>Pezizomycotina</taxon>
        <taxon>Dothideomycetes</taxon>
        <taxon>Dothideomycetidae</taxon>
        <taxon>Mycosphaerellales</taxon>
        <taxon>Mycosphaerellaceae</taxon>
        <taxon>Pseudocercospora</taxon>
    </lineage>
</organism>
<sequence length="334" mass="36836">MHRPASSGPSSPVSRSSTGSLALTPASTIEEMKQVRILALLQTRDLEGHPDILEIRELLRMQDQVVCLQLAWQRRSAKPRSESFLRWVFALPALKAVKANEGLKVTDLRIICARSGVEWRRRSAASNTEPPSVTALKNILGPTEYQSLDQVPWGEPYFLGKGQMSPWSVWQADVGTELQLVLHHDYLVLAEVPAQPVARTLADLREDMMQCVLCGVILTCAEDFQEPCLFHPGLKRYSAVPDDATTECSDGETDVDGSVASSQSDADDEIDDGGSIACDQNEYTYLCCNRRGTEPGCVVEATHLSFFDVNPPRQWRSAWAQPEAQCGSASDSEE</sequence>
<accession>A0A8H6RD71</accession>
<feature type="region of interest" description="Disordered" evidence="1">
    <location>
        <begin position="1"/>
        <end position="20"/>
    </location>
</feature>
<comment type="caution">
    <text evidence="2">The sequence shown here is derived from an EMBL/GenBank/DDBJ whole genome shotgun (WGS) entry which is preliminary data.</text>
</comment>
<reference evidence="2" key="1">
    <citation type="submission" date="2020-04" db="EMBL/GenBank/DDBJ databases">
        <title>Draft genome resource of the tomato pathogen Pseudocercospora fuligena.</title>
        <authorList>
            <person name="Zaccaron A."/>
        </authorList>
    </citation>
    <scope>NUCLEOTIDE SEQUENCE</scope>
    <source>
        <strain evidence="2">PF001</strain>
    </source>
</reference>